<accession>A0A5A7V5P9</accession>
<dbReference type="AlphaFoldDB" id="A0A5A7V5P9"/>
<comment type="caution">
    <text evidence="1">The sequence shown here is derived from an EMBL/GenBank/DDBJ whole genome shotgun (WGS) entry which is preliminary data.</text>
</comment>
<gene>
    <name evidence="1" type="ORF">E6C27_scaffold468G00320</name>
</gene>
<reference evidence="1 2" key="1">
    <citation type="submission" date="2019-08" db="EMBL/GenBank/DDBJ databases">
        <title>Draft genome sequences of two oriental melons (Cucumis melo L. var makuwa).</title>
        <authorList>
            <person name="Kwon S.-Y."/>
        </authorList>
    </citation>
    <scope>NUCLEOTIDE SEQUENCE [LARGE SCALE GENOMIC DNA]</scope>
    <source>
        <strain evidence="2">cv. SW 3</strain>
        <tissue evidence="1">Leaf</tissue>
    </source>
</reference>
<dbReference type="EMBL" id="SSTE01003650">
    <property type="protein sequence ID" value="KAA0062938.1"/>
    <property type="molecule type" value="Genomic_DNA"/>
</dbReference>
<dbReference type="Proteomes" id="UP000321393">
    <property type="component" value="Unassembled WGS sequence"/>
</dbReference>
<name>A0A5A7V5P9_CUCMM</name>
<evidence type="ECO:0000313" key="2">
    <source>
        <dbReference type="Proteomes" id="UP000321393"/>
    </source>
</evidence>
<organism evidence="1 2">
    <name type="scientific">Cucumis melo var. makuwa</name>
    <name type="common">Oriental melon</name>
    <dbReference type="NCBI Taxonomy" id="1194695"/>
    <lineage>
        <taxon>Eukaryota</taxon>
        <taxon>Viridiplantae</taxon>
        <taxon>Streptophyta</taxon>
        <taxon>Embryophyta</taxon>
        <taxon>Tracheophyta</taxon>
        <taxon>Spermatophyta</taxon>
        <taxon>Magnoliopsida</taxon>
        <taxon>eudicotyledons</taxon>
        <taxon>Gunneridae</taxon>
        <taxon>Pentapetalae</taxon>
        <taxon>rosids</taxon>
        <taxon>fabids</taxon>
        <taxon>Cucurbitales</taxon>
        <taxon>Cucurbitaceae</taxon>
        <taxon>Benincaseae</taxon>
        <taxon>Cucumis</taxon>
    </lineage>
</organism>
<sequence>MVSEWDIEETLDDQALDGTLVEGTIVDISAAAVVDARISDAMDEWFWRLQNPLTSQPQPSDNRNHSAEQVLHTLSVWIYPYLLPSLSNQAFMCSHSRLHLHLPPSPNRFTHCRTRHRMHRRKDLSNRRLVFSLLLLFWLRHLLLGQPRIVVVASSFLKGAPRRKAHPLRLFVERRGDDEEARLRRAPSSWRNRRKKPTGAGFIMWAGL</sequence>
<protein>
    <submittedName>
        <fullName evidence="1">Uncharacterized protein</fullName>
    </submittedName>
</protein>
<evidence type="ECO:0000313" key="1">
    <source>
        <dbReference type="EMBL" id="KAA0062938.1"/>
    </source>
</evidence>
<proteinExistence type="predicted"/>